<dbReference type="HOGENOM" id="CLU_1218062_0_0_0"/>
<sequence>MSLPFPLSKKIALPHGKQVVVRPLNQLQRHDARFKADIYAMEQILAWAAGQPRESLLKAEFASMPTAQQQAYLVQAIQEALQIEAEEKFPPPPPPIRSQEAGESANALESFAQKVRAWQEAKRRVEAERQAWLTQRLGEERKRVEALEAEKRLDNCCHCWRERLYREAFTMRFLLEALVWAVRIAENPQDRYFHDAEEVADSDDTTLEILIKTYLEIDGVRESEVPT</sequence>
<dbReference type="STRING" id="454171.CP488_01681"/>
<dbReference type="EMBL" id="HF951689">
    <property type="protein sequence ID" value="CCW36215.1"/>
    <property type="molecule type" value="Genomic_DNA"/>
</dbReference>
<organism evidence="1 2">
    <name type="scientific">Chthonomonas calidirosea (strain DSM 23976 / ICMP 18418 / T49)</name>
    <dbReference type="NCBI Taxonomy" id="1303518"/>
    <lineage>
        <taxon>Bacteria</taxon>
        <taxon>Bacillati</taxon>
        <taxon>Armatimonadota</taxon>
        <taxon>Chthonomonadia</taxon>
        <taxon>Chthonomonadales</taxon>
        <taxon>Chthonomonadaceae</taxon>
        <taxon>Chthonomonas</taxon>
    </lineage>
</organism>
<evidence type="ECO:0000313" key="1">
    <source>
        <dbReference type="EMBL" id="CCW36215.1"/>
    </source>
</evidence>
<dbReference type="PATRIC" id="fig|1303518.3.peg.2512"/>
<reference evidence="2" key="1">
    <citation type="submission" date="2013-03" db="EMBL/GenBank/DDBJ databases">
        <title>Genome sequence of Chthonomonas calidirosea, the first sequenced genome from the Armatimonadetes phylum (formally candidate division OP10).</title>
        <authorList>
            <person name="Lee K.C.Y."/>
            <person name="Morgan X.C."/>
            <person name="Dunfield P.F."/>
            <person name="Tamas I."/>
            <person name="Houghton K.M."/>
            <person name="Vyssotski M."/>
            <person name="Ryan J.L.J."/>
            <person name="Lagutin K."/>
            <person name="McDonald I.R."/>
            <person name="Stott M.B."/>
        </authorList>
    </citation>
    <scope>NUCLEOTIDE SEQUENCE [LARGE SCALE GENOMIC DNA]</scope>
    <source>
        <strain evidence="2">DSM 23976 / ICMP 18418 / T49</strain>
    </source>
</reference>
<accession>S0EXK2</accession>
<dbReference type="RefSeq" id="WP_016483729.1">
    <property type="nucleotide sequence ID" value="NC_021487.1"/>
</dbReference>
<dbReference type="InParanoid" id="S0EXK2"/>
<proteinExistence type="predicted"/>
<keyword evidence="2" id="KW-1185">Reference proteome</keyword>
<dbReference type="Proteomes" id="UP000014227">
    <property type="component" value="Chromosome I"/>
</dbReference>
<name>S0EXK2_CHTCT</name>
<protein>
    <submittedName>
        <fullName evidence="1">Uncharacterized protein</fullName>
    </submittedName>
</protein>
<dbReference type="KEGG" id="ccz:CCALI_02411"/>
<gene>
    <name evidence="1" type="ORF">CCALI_02411</name>
</gene>
<evidence type="ECO:0000313" key="2">
    <source>
        <dbReference type="Proteomes" id="UP000014227"/>
    </source>
</evidence>
<dbReference type="AlphaFoldDB" id="S0EXK2"/>